<dbReference type="PANTHER" id="PTHR30269">
    <property type="entry name" value="TRANSMEMBRANE PROTEIN YFCA"/>
    <property type="match status" value="1"/>
</dbReference>
<dbReference type="KEGG" id="cwo:Cwoe_3920"/>
<evidence type="ECO:0000256" key="2">
    <source>
        <dbReference type="ARBA" id="ARBA00009142"/>
    </source>
</evidence>
<sequence length="253" mass="25915">MSLLEALLVLAAGVGAGTINVIVGSGTLLTFPVLLAVGYPPITANVSNSLGLVPGSLSGAYGYRRELRGQGRRILRYGTASFVGAVTGALLLFQLPAAAFDAIVPVMIALALLLVIFQPRIATALAARREPGGHPREGGPLAFALGYGTGVYGGYFGAAQGILLLAIFGLALDDDMQRVNALKNVLAMIVNLTAGIVFLFVAHVAWEAVALLAVGSAAGGQLGARIGRRLPPDVLRAVIVVVGVTAIVQLLAR</sequence>
<reference evidence="10" key="2">
    <citation type="submission" date="2010-01" db="EMBL/GenBank/DDBJ databases">
        <title>The complete genome of Conexibacter woesei DSM 14684.</title>
        <authorList>
            <consortium name="US DOE Joint Genome Institute (JGI-PGF)"/>
            <person name="Lucas S."/>
            <person name="Copeland A."/>
            <person name="Lapidus A."/>
            <person name="Glavina del Rio T."/>
            <person name="Dalin E."/>
            <person name="Tice H."/>
            <person name="Bruce D."/>
            <person name="Goodwin L."/>
            <person name="Pitluck S."/>
            <person name="Kyrpides N."/>
            <person name="Mavromatis K."/>
            <person name="Ivanova N."/>
            <person name="Mikhailova N."/>
            <person name="Chertkov O."/>
            <person name="Brettin T."/>
            <person name="Detter J.C."/>
            <person name="Han C."/>
            <person name="Larimer F."/>
            <person name="Land M."/>
            <person name="Hauser L."/>
            <person name="Markowitz V."/>
            <person name="Cheng J.-F."/>
            <person name="Hugenholtz P."/>
            <person name="Woyke T."/>
            <person name="Wu D."/>
            <person name="Pukall R."/>
            <person name="Steenblock K."/>
            <person name="Schneider S."/>
            <person name="Klenk H.-P."/>
            <person name="Eisen J.A."/>
        </authorList>
    </citation>
    <scope>NUCLEOTIDE SEQUENCE [LARGE SCALE GENOMIC DNA]</scope>
    <source>
        <strain evidence="10">DSM 14684 / CIP 108061 / JCM 11494 / NBRC 100937 / ID131577</strain>
    </source>
</reference>
<accession>D3F3H2</accession>
<name>D3F3H2_CONWI</name>
<dbReference type="InterPro" id="IPR052017">
    <property type="entry name" value="TSUP"/>
</dbReference>
<evidence type="ECO:0000256" key="8">
    <source>
        <dbReference type="RuleBase" id="RU363041"/>
    </source>
</evidence>
<evidence type="ECO:0000313" key="10">
    <source>
        <dbReference type="Proteomes" id="UP000008229"/>
    </source>
</evidence>
<dbReference type="EMBL" id="CP001854">
    <property type="protein sequence ID" value="ADB52337.1"/>
    <property type="molecule type" value="Genomic_DNA"/>
</dbReference>
<evidence type="ECO:0000256" key="1">
    <source>
        <dbReference type="ARBA" id="ARBA00004651"/>
    </source>
</evidence>
<evidence type="ECO:0000313" key="9">
    <source>
        <dbReference type="EMBL" id="ADB52337.1"/>
    </source>
</evidence>
<evidence type="ECO:0000256" key="3">
    <source>
        <dbReference type="ARBA" id="ARBA00022448"/>
    </source>
</evidence>
<keyword evidence="7 8" id="KW-0472">Membrane</keyword>
<feature type="transmembrane region" description="Helical" evidence="8">
    <location>
        <begin position="99"/>
        <end position="117"/>
    </location>
</feature>
<feature type="transmembrane region" description="Helical" evidence="8">
    <location>
        <begin position="42"/>
        <end position="62"/>
    </location>
</feature>
<comment type="similarity">
    <text evidence="2 8">Belongs to the 4-toluene sulfonate uptake permease (TSUP) (TC 2.A.102) family.</text>
</comment>
<dbReference type="HOGENOM" id="CLU_045498_7_0_11"/>
<dbReference type="GO" id="GO:0005886">
    <property type="term" value="C:plasma membrane"/>
    <property type="evidence" value="ECO:0007669"/>
    <property type="project" value="UniProtKB-SubCell"/>
</dbReference>
<dbReference type="InterPro" id="IPR002781">
    <property type="entry name" value="TM_pro_TauE-like"/>
</dbReference>
<feature type="transmembrane region" description="Helical" evidence="8">
    <location>
        <begin position="138"/>
        <end position="168"/>
    </location>
</feature>
<gene>
    <name evidence="9" type="ordered locus">Cwoe_3920</name>
</gene>
<evidence type="ECO:0000256" key="7">
    <source>
        <dbReference type="ARBA" id="ARBA00023136"/>
    </source>
</evidence>
<feature type="transmembrane region" description="Helical" evidence="8">
    <location>
        <begin position="188"/>
        <end position="214"/>
    </location>
</feature>
<dbReference type="AlphaFoldDB" id="D3F3H2"/>
<dbReference type="PANTHER" id="PTHR30269:SF0">
    <property type="entry name" value="MEMBRANE TRANSPORTER PROTEIN YFCA-RELATED"/>
    <property type="match status" value="1"/>
</dbReference>
<keyword evidence="5 8" id="KW-0812">Transmembrane</keyword>
<dbReference type="OrthoDB" id="3782574at2"/>
<evidence type="ECO:0000256" key="4">
    <source>
        <dbReference type="ARBA" id="ARBA00022475"/>
    </source>
</evidence>
<feature type="transmembrane region" description="Helical" evidence="8">
    <location>
        <begin position="234"/>
        <end position="252"/>
    </location>
</feature>
<dbReference type="eggNOG" id="COG0730">
    <property type="taxonomic scope" value="Bacteria"/>
</dbReference>
<dbReference type="RefSeq" id="WP_012935388.1">
    <property type="nucleotide sequence ID" value="NC_013739.1"/>
</dbReference>
<comment type="subcellular location">
    <subcellularLocation>
        <location evidence="1 8">Cell membrane</location>
        <topology evidence="1 8">Multi-pass membrane protein</topology>
    </subcellularLocation>
</comment>
<organism evidence="9 10">
    <name type="scientific">Conexibacter woesei (strain DSM 14684 / CCUG 47730 / CIP 108061 / JCM 11494 / NBRC 100937 / ID131577)</name>
    <dbReference type="NCBI Taxonomy" id="469383"/>
    <lineage>
        <taxon>Bacteria</taxon>
        <taxon>Bacillati</taxon>
        <taxon>Actinomycetota</taxon>
        <taxon>Thermoleophilia</taxon>
        <taxon>Solirubrobacterales</taxon>
        <taxon>Conexibacteraceae</taxon>
        <taxon>Conexibacter</taxon>
    </lineage>
</organism>
<dbReference type="STRING" id="469383.Cwoe_3920"/>
<proteinExistence type="inferred from homology"/>
<dbReference type="Pfam" id="PF01925">
    <property type="entry name" value="TauE"/>
    <property type="match status" value="1"/>
</dbReference>
<keyword evidence="4 8" id="KW-1003">Cell membrane</keyword>
<evidence type="ECO:0000256" key="5">
    <source>
        <dbReference type="ARBA" id="ARBA00022692"/>
    </source>
</evidence>
<keyword evidence="6 8" id="KW-1133">Transmembrane helix</keyword>
<keyword evidence="3" id="KW-0813">Transport</keyword>
<evidence type="ECO:0000256" key="6">
    <source>
        <dbReference type="ARBA" id="ARBA00022989"/>
    </source>
</evidence>
<keyword evidence="10" id="KW-1185">Reference proteome</keyword>
<dbReference type="Proteomes" id="UP000008229">
    <property type="component" value="Chromosome"/>
</dbReference>
<reference evidence="9 10" key="1">
    <citation type="journal article" date="2010" name="Stand. Genomic Sci.">
        <title>Complete genome sequence of Conexibacter woesei type strain (ID131577).</title>
        <authorList>
            <person name="Pukall R."/>
            <person name="Lapidus A."/>
            <person name="Glavina Del Rio T."/>
            <person name="Copeland A."/>
            <person name="Tice H."/>
            <person name="Cheng J.-F."/>
            <person name="Lucas S."/>
            <person name="Chen F."/>
            <person name="Nolan M."/>
            <person name="Bruce D."/>
            <person name="Goodwin L."/>
            <person name="Pitluck S."/>
            <person name="Mavromatis K."/>
            <person name="Ivanova N."/>
            <person name="Ovchinnikova G."/>
            <person name="Pati A."/>
            <person name="Chen A."/>
            <person name="Palaniappan K."/>
            <person name="Land M."/>
            <person name="Hauser L."/>
            <person name="Chang Y.-J."/>
            <person name="Jeffries C.D."/>
            <person name="Chain P."/>
            <person name="Meincke L."/>
            <person name="Sims D."/>
            <person name="Brettin T."/>
            <person name="Detter J.C."/>
            <person name="Rohde M."/>
            <person name="Goeker M."/>
            <person name="Bristow J."/>
            <person name="Eisen J.A."/>
            <person name="Markowitz V."/>
            <person name="Kyrpides N.C."/>
            <person name="Klenk H.-P."/>
            <person name="Hugenholtz P."/>
        </authorList>
    </citation>
    <scope>NUCLEOTIDE SEQUENCE [LARGE SCALE GENOMIC DNA]</scope>
    <source>
        <strain evidence="10">DSM 14684 / CIP 108061 / JCM 11494 / NBRC 100937 / ID131577</strain>
    </source>
</reference>
<feature type="transmembrane region" description="Helical" evidence="8">
    <location>
        <begin position="74"/>
        <end position="93"/>
    </location>
</feature>
<protein>
    <recommendedName>
        <fullName evidence="8">Probable membrane transporter protein</fullName>
    </recommendedName>
</protein>